<feature type="transmembrane region" description="Helical" evidence="1">
    <location>
        <begin position="25"/>
        <end position="47"/>
    </location>
</feature>
<name>A0A9D2A5K6_9BACE</name>
<dbReference type="AlphaFoldDB" id="A0A9D2A5K6"/>
<evidence type="ECO:0000313" key="3">
    <source>
        <dbReference type="Proteomes" id="UP000824023"/>
    </source>
</evidence>
<sequence length="78" mass="8508">MTEKAINFAGRNMLPMQSNKTMNGLFKNLGLLFVVAGVITLIVSAFSQHINNAILGGALTSIIVGLLVYILLNKQRKY</sequence>
<dbReference type="Proteomes" id="UP000824023">
    <property type="component" value="Unassembled WGS sequence"/>
</dbReference>
<comment type="caution">
    <text evidence="2">The sequence shown here is derived from an EMBL/GenBank/DDBJ whole genome shotgun (WGS) entry which is preliminary data.</text>
</comment>
<evidence type="ECO:0000313" key="2">
    <source>
        <dbReference type="EMBL" id="HIZ01840.1"/>
    </source>
</evidence>
<keyword evidence="1" id="KW-0812">Transmembrane</keyword>
<dbReference type="EMBL" id="DXCK01000088">
    <property type="protein sequence ID" value="HIZ01840.1"/>
    <property type="molecule type" value="Genomic_DNA"/>
</dbReference>
<reference evidence="2" key="1">
    <citation type="journal article" date="2021" name="PeerJ">
        <title>Extensive microbial diversity within the chicken gut microbiome revealed by metagenomics and culture.</title>
        <authorList>
            <person name="Gilroy R."/>
            <person name="Ravi A."/>
            <person name="Getino M."/>
            <person name="Pursley I."/>
            <person name="Horton D.L."/>
            <person name="Alikhan N.F."/>
            <person name="Baker D."/>
            <person name="Gharbi K."/>
            <person name="Hall N."/>
            <person name="Watson M."/>
            <person name="Adriaenssens E.M."/>
            <person name="Foster-Nyarko E."/>
            <person name="Jarju S."/>
            <person name="Secka A."/>
            <person name="Antonio M."/>
            <person name="Oren A."/>
            <person name="Chaudhuri R.R."/>
            <person name="La Ragione R."/>
            <person name="Hildebrand F."/>
            <person name="Pallen M.J."/>
        </authorList>
    </citation>
    <scope>NUCLEOTIDE SEQUENCE</scope>
    <source>
        <strain evidence="2">ChiHjej12B11-24981</strain>
    </source>
</reference>
<keyword evidence="1" id="KW-1133">Transmembrane helix</keyword>
<feature type="transmembrane region" description="Helical" evidence="1">
    <location>
        <begin position="53"/>
        <end position="72"/>
    </location>
</feature>
<proteinExistence type="predicted"/>
<accession>A0A9D2A5K6</accession>
<organism evidence="2 3">
    <name type="scientific">Candidatus Bacteroides merdipullorum</name>
    <dbReference type="NCBI Taxonomy" id="2838474"/>
    <lineage>
        <taxon>Bacteria</taxon>
        <taxon>Pseudomonadati</taxon>
        <taxon>Bacteroidota</taxon>
        <taxon>Bacteroidia</taxon>
        <taxon>Bacteroidales</taxon>
        <taxon>Bacteroidaceae</taxon>
        <taxon>Bacteroides</taxon>
    </lineage>
</organism>
<protein>
    <submittedName>
        <fullName evidence="2">Uncharacterized protein</fullName>
    </submittedName>
</protein>
<keyword evidence="1" id="KW-0472">Membrane</keyword>
<evidence type="ECO:0000256" key="1">
    <source>
        <dbReference type="SAM" id="Phobius"/>
    </source>
</evidence>
<reference evidence="2" key="2">
    <citation type="submission" date="2021-04" db="EMBL/GenBank/DDBJ databases">
        <authorList>
            <person name="Gilroy R."/>
        </authorList>
    </citation>
    <scope>NUCLEOTIDE SEQUENCE</scope>
    <source>
        <strain evidence="2">ChiHjej12B11-24981</strain>
    </source>
</reference>
<gene>
    <name evidence="2" type="ORF">H9819_06260</name>
</gene>